<evidence type="ECO:0000256" key="1">
    <source>
        <dbReference type="SAM" id="Phobius"/>
    </source>
</evidence>
<keyword evidence="3" id="KW-1185">Reference proteome</keyword>
<gene>
    <name evidence="2" type="ORF">MHEL_17590</name>
</gene>
<accession>A0A7I7T5X0</accession>
<dbReference type="Proteomes" id="UP000467148">
    <property type="component" value="Chromosome"/>
</dbReference>
<dbReference type="KEGG" id="mhev:MHEL_17590"/>
<evidence type="ECO:0000313" key="3">
    <source>
        <dbReference type="Proteomes" id="UP000467148"/>
    </source>
</evidence>
<dbReference type="AlphaFoldDB" id="A0A7I7T5X0"/>
<sequence length="116" mass="12666">MTPQSNMLLVWLAFAAVGIGLLGSTRAPWKSHTLSPDSIERRFYWIGCSTGCVLLFFSQIPDWSRGLFGGVAAGLALTAIAFLRSNHLKVGGKIYAAFDFLRRPDRPPALGTKDPQ</sequence>
<feature type="transmembrane region" description="Helical" evidence="1">
    <location>
        <begin position="6"/>
        <end position="23"/>
    </location>
</feature>
<dbReference type="EMBL" id="AP022596">
    <property type="protein sequence ID" value="BBY63516.1"/>
    <property type="molecule type" value="Genomic_DNA"/>
</dbReference>
<protein>
    <submittedName>
        <fullName evidence="2">Uncharacterized protein</fullName>
    </submittedName>
</protein>
<keyword evidence="1" id="KW-0472">Membrane</keyword>
<dbReference type="RefSeq" id="WP_163747170.1">
    <property type="nucleotide sequence ID" value="NZ_AP022596.1"/>
</dbReference>
<evidence type="ECO:0000313" key="2">
    <source>
        <dbReference type="EMBL" id="BBY63516.1"/>
    </source>
</evidence>
<organism evidence="2 3">
    <name type="scientific">Mycolicibacterium helvum</name>
    <dbReference type="NCBI Taxonomy" id="1534349"/>
    <lineage>
        <taxon>Bacteria</taxon>
        <taxon>Bacillati</taxon>
        <taxon>Actinomycetota</taxon>
        <taxon>Actinomycetes</taxon>
        <taxon>Mycobacteriales</taxon>
        <taxon>Mycobacteriaceae</taxon>
        <taxon>Mycolicibacterium</taxon>
    </lineage>
</organism>
<proteinExistence type="predicted"/>
<reference evidence="2 3" key="1">
    <citation type="journal article" date="2019" name="Emerg. Microbes Infect.">
        <title>Comprehensive subspecies identification of 175 nontuberculous mycobacteria species based on 7547 genomic profiles.</title>
        <authorList>
            <person name="Matsumoto Y."/>
            <person name="Kinjo T."/>
            <person name="Motooka D."/>
            <person name="Nabeya D."/>
            <person name="Jung N."/>
            <person name="Uechi K."/>
            <person name="Horii T."/>
            <person name="Iida T."/>
            <person name="Fujita J."/>
            <person name="Nakamura S."/>
        </authorList>
    </citation>
    <scope>NUCLEOTIDE SEQUENCE [LARGE SCALE GENOMIC DNA]</scope>
    <source>
        <strain evidence="2 3">JCM 30396</strain>
    </source>
</reference>
<keyword evidence="1" id="KW-1133">Transmembrane helix</keyword>
<keyword evidence="1" id="KW-0812">Transmembrane</keyword>
<name>A0A7I7T5X0_9MYCO</name>
<feature type="transmembrane region" description="Helical" evidence="1">
    <location>
        <begin position="66"/>
        <end position="83"/>
    </location>
</feature>